<comment type="caution">
    <text evidence="3">The sequence shown here is derived from an EMBL/GenBank/DDBJ whole genome shotgun (WGS) entry which is preliminary data.</text>
</comment>
<dbReference type="PANTHER" id="PTHR37383:SF1">
    <property type="entry name" value="OS01G0694200 PROTEIN"/>
    <property type="match status" value="1"/>
</dbReference>
<dbReference type="EMBL" id="JAVXUP010000221">
    <property type="protein sequence ID" value="KAK3033847.1"/>
    <property type="molecule type" value="Genomic_DNA"/>
</dbReference>
<sequence length="477" mass="51521">MVVVQARRLALPNSSPSTTALLLDPDSLSLALMHSDSSLSLYPSLSLSSPTPVPPPSSSATFLSLQSPNHPRLLLFLSSSPYLAGASVLLRFWILHQNQKNFTKPKHISCNQKDLKFDPNKSAVAFNVSHGVSVKLVGSVNVFVMHSASNRKIWVFAVKLVDGDDDGVSIKLMRCAAIDYLVPVFSISVSFGFLILGEDNGVRVFPLRPLVKGRAKGRHYRRGSKHLNGGLDNGNQRLSLLNSGPKETNGSDGFHGVSSVSSNGKVRGSGSSSSPNAENIHLEEKIDRPSGSVKLRPVKVGQDSREAGCFVAFKSREVESFNSKKLPFKSAKAVSIQVLPPNKFLILDSVGDLHLLLLSSPVLGSEVLCHMKHLTLTMKVEKLAVLPDISTRAQTVWISDGHYTVHAMVVSDMDTSGIESDMKDNEEKLVQTSVIQAIFAGEKVQDIIPFAADAVLILGQGRCDDPKTSQDSLSEAP</sequence>
<organism evidence="3 4">
    <name type="scientific">Escallonia herrerae</name>
    <dbReference type="NCBI Taxonomy" id="1293975"/>
    <lineage>
        <taxon>Eukaryota</taxon>
        <taxon>Viridiplantae</taxon>
        <taxon>Streptophyta</taxon>
        <taxon>Embryophyta</taxon>
        <taxon>Tracheophyta</taxon>
        <taxon>Spermatophyta</taxon>
        <taxon>Magnoliopsida</taxon>
        <taxon>eudicotyledons</taxon>
        <taxon>Gunneridae</taxon>
        <taxon>Pentapetalae</taxon>
        <taxon>asterids</taxon>
        <taxon>campanulids</taxon>
        <taxon>Escalloniales</taxon>
        <taxon>Escalloniaceae</taxon>
        <taxon>Escallonia</taxon>
    </lineage>
</organism>
<keyword evidence="2" id="KW-1133">Transmembrane helix</keyword>
<dbReference type="PANTHER" id="PTHR37383">
    <property type="entry name" value="OS01G0694200 PROTEIN"/>
    <property type="match status" value="1"/>
</dbReference>
<evidence type="ECO:0000256" key="2">
    <source>
        <dbReference type="SAM" id="Phobius"/>
    </source>
</evidence>
<dbReference type="AlphaFoldDB" id="A0AA88WUJ5"/>
<reference evidence="3" key="1">
    <citation type="submission" date="2022-12" db="EMBL/GenBank/DDBJ databases">
        <title>Draft genome assemblies for two species of Escallonia (Escalloniales).</title>
        <authorList>
            <person name="Chanderbali A."/>
            <person name="Dervinis C."/>
            <person name="Anghel I."/>
            <person name="Soltis D."/>
            <person name="Soltis P."/>
            <person name="Zapata F."/>
        </authorList>
    </citation>
    <scope>NUCLEOTIDE SEQUENCE</scope>
    <source>
        <strain evidence="3">UCBG64.0493</strain>
        <tissue evidence="3">Leaf</tissue>
    </source>
</reference>
<keyword evidence="4" id="KW-1185">Reference proteome</keyword>
<keyword evidence="2" id="KW-0812">Transmembrane</keyword>
<protein>
    <submittedName>
        <fullName evidence="3">Uncharacterized protein</fullName>
    </submittedName>
</protein>
<keyword evidence="2" id="KW-0472">Membrane</keyword>
<feature type="compositionally biased region" description="Polar residues" evidence="1">
    <location>
        <begin position="233"/>
        <end position="251"/>
    </location>
</feature>
<proteinExistence type="predicted"/>
<evidence type="ECO:0000313" key="4">
    <source>
        <dbReference type="Proteomes" id="UP001188597"/>
    </source>
</evidence>
<accession>A0AA88WUJ5</accession>
<feature type="compositionally biased region" description="Polar residues" evidence="1">
    <location>
        <begin position="258"/>
        <end position="277"/>
    </location>
</feature>
<name>A0AA88WUJ5_9ASTE</name>
<feature type="compositionally biased region" description="Basic residues" evidence="1">
    <location>
        <begin position="216"/>
        <end position="225"/>
    </location>
</feature>
<gene>
    <name evidence="3" type="ORF">RJ639_034265</name>
</gene>
<evidence type="ECO:0000256" key="1">
    <source>
        <dbReference type="SAM" id="MobiDB-lite"/>
    </source>
</evidence>
<feature type="transmembrane region" description="Helical" evidence="2">
    <location>
        <begin position="177"/>
        <end position="196"/>
    </location>
</feature>
<feature type="transmembrane region" description="Helical" evidence="2">
    <location>
        <begin position="73"/>
        <end position="94"/>
    </location>
</feature>
<dbReference type="Proteomes" id="UP001188597">
    <property type="component" value="Unassembled WGS sequence"/>
</dbReference>
<evidence type="ECO:0000313" key="3">
    <source>
        <dbReference type="EMBL" id="KAK3033847.1"/>
    </source>
</evidence>
<feature type="region of interest" description="Disordered" evidence="1">
    <location>
        <begin position="216"/>
        <end position="286"/>
    </location>
</feature>